<keyword evidence="5 9" id="KW-0812">Transmembrane</keyword>
<evidence type="ECO:0000256" key="7">
    <source>
        <dbReference type="ARBA" id="ARBA00023136"/>
    </source>
</evidence>
<reference evidence="11 12" key="1">
    <citation type="submission" date="2023-03" db="EMBL/GenBank/DDBJ databases">
        <title>YIM 152171 draft genome.</title>
        <authorList>
            <person name="Yang Z."/>
        </authorList>
    </citation>
    <scope>NUCLEOTIDE SEQUENCE [LARGE SCALE GENOMIC DNA]</scope>
    <source>
        <strain evidence="11 12">YIM 152171</strain>
    </source>
</reference>
<comment type="similarity">
    <text evidence="8 9">Belongs to the TRAP transporter small permease family.</text>
</comment>
<keyword evidence="3" id="KW-1003">Cell membrane</keyword>
<sequence length="151" mass="16764">MPLRLEEALGALAMALLCAISFANVLVRYLTSVSFAFTEEYSVFLLVVMTFAGAALAFATDGHVRITVLENRLKPAGRLLCRLLALAATSTVLGLVIWYGALLALDQWEFEETSPGLGYPQWLYTMWLPVLAALCLLRAWGAAWRGLRRRR</sequence>
<keyword evidence="12" id="KW-1185">Reference proteome</keyword>
<keyword evidence="7 9" id="KW-0472">Membrane</keyword>
<evidence type="ECO:0000256" key="5">
    <source>
        <dbReference type="ARBA" id="ARBA00022692"/>
    </source>
</evidence>
<evidence type="ECO:0000256" key="1">
    <source>
        <dbReference type="ARBA" id="ARBA00004429"/>
    </source>
</evidence>
<proteinExistence type="inferred from homology"/>
<dbReference type="GO" id="GO:0005886">
    <property type="term" value="C:plasma membrane"/>
    <property type="evidence" value="ECO:0007669"/>
    <property type="project" value="UniProtKB-SubCell"/>
</dbReference>
<dbReference type="Pfam" id="PF04290">
    <property type="entry name" value="DctQ"/>
    <property type="match status" value="1"/>
</dbReference>
<keyword evidence="6 9" id="KW-1133">Transmembrane helix</keyword>
<keyword evidence="4 9" id="KW-0997">Cell inner membrane</keyword>
<dbReference type="Proteomes" id="UP001301140">
    <property type="component" value="Unassembled WGS sequence"/>
</dbReference>
<name>A0AAP3XS52_9PROT</name>
<dbReference type="RefSeq" id="WP_327789100.1">
    <property type="nucleotide sequence ID" value="NZ_JARGEQ010000091.1"/>
</dbReference>
<evidence type="ECO:0000256" key="3">
    <source>
        <dbReference type="ARBA" id="ARBA00022475"/>
    </source>
</evidence>
<organism evidence="11 12">
    <name type="scientific">Marinimicrococcus flavescens</name>
    <dbReference type="NCBI Taxonomy" id="3031815"/>
    <lineage>
        <taxon>Bacteria</taxon>
        <taxon>Pseudomonadati</taxon>
        <taxon>Pseudomonadota</taxon>
        <taxon>Alphaproteobacteria</taxon>
        <taxon>Geminicoccales</taxon>
        <taxon>Geminicoccaceae</taxon>
        <taxon>Marinimicrococcus</taxon>
    </lineage>
</organism>
<evidence type="ECO:0000256" key="6">
    <source>
        <dbReference type="ARBA" id="ARBA00022989"/>
    </source>
</evidence>
<dbReference type="AlphaFoldDB" id="A0AAP3XS52"/>
<feature type="domain" description="Tripartite ATP-independent periplasmic transporters DctQ component" evidence="10">
    <location>
        <begin position="17"/>
        <end position="149"/>
    </location>
</feature>
<gene>
    <name evidence="11" type="ORF">PZ740_09860</name>
</gene>
<comment type="caution">
    <text evidence="11">The sequence shown here is derived from an EMBL/GenBank/DDBJ whole genome shotgun (WGS) entry which is preliminary data.</text>
</comment>
<dbReference type="EMBL" id="JARGEQ010000091">
    <property type="protein sequence ID" value="MDF1586685.1"/>
    <property type="molecule type" value="Genomic_DNA"/>
</dbReference>
<evidence type="ECO:0000256" key="8">
    <source>
        <dbReference type="ARBA" id="ARBA00038436"/>
    </source>
</evidence>
<evidence type="ECO:0000313" key="12">
    <source>
        <dbReference type="Proteomes" id="UP001301140"/>
    </source>
</evidence>
<dbReference type="GO" id="GO:0022857">
    <property type="term" value="F:transmembrane transporter activity"/>
    <property type="evidence" value="ECO:0007669"/>
    <property type="project" value="UniProtKB-UniRule"/>
</dbReference>
<dbReference type="PANTHER" id="PTHR35011">
    <property type="entry name" value="2,3-DIKETO-L-GULONATE TRAP TRANSPORTER SMALL PERMEASE PROTEIN YIAM"/>
    <property type="match status" value="1"/>
</dbReference>
<evidence type="ECO:0000256" key="4">
    <source>
        <dbReference type="ARBA" id="ARBA00022519"/>
    </source>
</evidence>
<dbReference type="InterPro" id="IPR007387">
    <property type="entry name" value="TRAP_DctQ"/>
</dbReference>
<feature type="transmembrane region" description="Helical" evidence="9">
    <location>
        <begin position="121"/>
        <end position="141"/>
    </location>
</feature>
<evidence type="ECO:0000313" key="11">
    <source>
        <dbReference type="EMBL" id="MDF1586685.1"/>
    </source>
</evidence>
<comment type="subunit">
    <text evidence="9">The complex comprises the extracytoplasmic solute receptor protein and the two transmembrane proteins.</text>
</comment>
<evidence type="ECO:0000256" key="9">
    <source>
        <dbReference type="RuleBase" id="RU369079"/>
    </source>
</evidence>
<comment type="function">
    <text evidence="9">Part of the tripartite ATP-independent periplasmic (TRAP) transport system.</text>
</comment>
<feature type="transmembrane region" description="Helical" evidence="9">
    <location>
        <begin position="79"/>
        <end position="101"/>
    </location>
</feature>
<dbReference type="InterPro" id="IPR055348">
    <property type="entry name" value="DctQ"/>
</dbReference>
<feature type="transmembrane region" description="Helical" evidence="9">
    <location>
        <begin position="42"/>
        <end position="59"/>
    </location>
</feature>
<accession>A0AAP3XS52</accession>
<evidence type="ECO:0000256" key="2">
    <source>
        <dbReference type="ARBA" id="ARBA00022448"/>
    </source>
</evidence>
<comment type="subcellular location">
    <subcellularLocation>
        <location evidence="1 9">Cell inner membrane</location>
        <topology evidence="1 9">Multi-pass membrane protein</topology>
    </subcellularLocation>
</comment>
<protein>
    <recommendedName>
        <fullName evidence="9">TRAP transporter small permease protein</fullName>
    </recommendedName>
</protein>
<evidence type="ECO:0000259" key="10">
    <source>
        <dbReference type="Pfam" id="PF04290"/>
    </source>
</evidence>
<keyword evidence="2 9" id="KW-0813">Transport</keyword>
<comment type="caution">
    <text evidence="9">Lacks conserved residue(s) required for the propagation of feature annotation.</text>
</comment>